<feature type="transmembrane region" description="Helical" evidence="1">
    <location>
        <begin position="56"/>
        <end position="76"/>
    </location>
</feature>
<sequence>MEYPAPSGAMLLIAALRGRCPRCGRGPVFAGLLAVRPACPVCGLDLSAHDAGDGPAVAVMLVLGAAVVGLAFWVEFTFSPPLWVHAVLWPVVTVPLAILMMRPLKAGLIGLQYRYRRAEMGS</sequence>
<keyword evidence="1" id="KW-0472">Membrane</keyword>
<organism evidence="2">
    <name type="scientific">Acidicaldus sp</name>
    <dbReference type="NCBI Taxonomy" id="1872105"/>
    <lineage>
        <taxon>Bacteria</taxon>
        <taxon>Pseudomonadati</taxon>
        <taxon>Pseudomonadota</taxon>
        <taxon>Alphaproteobacteria</taxon>
        <taxon>Acetobacterales</taxon>
        <taxon>Acetobacteraceae</taxon>
        <taxon>Acidicaldus</taxon>
    </lineage>
</organism>
<comment type="caution">
    <text evidence="2">The sequence shown here is derived from an EMBL/GenBank/DDBJ whole genome shotgun (WGS) entry which is preliminary data.</text>
</comment>
<gene>
    <name evidence="2" type="ORF">ENY07_01110</name>
</gene>
<proteinExistence type="predicted"/>
<name>A0A8J4M4F3_9PROT</name>
<keyword evidence="1" id="KW-0812">Transmembrane</keyword>
<evidence type="ECO:0000256" key="1">
    <source>
        <dbReference type="SAM" id="Phobius"/>
    </source>
</evidence>
<protein>
    <submittedName>
        <fullName evidence="2">DUF983 domain-containing protein</fullName>
    </submittedName>
</protein>
<feature type="transmembrane region" description="Helical" evidence="1">
    <location>
        <begin position="82"/>
        <end position="101"/>
    </location>
</feature>
<dbReference type="EMBL" id="DTQM01000020">
    <property type="protein sequence ID" value="HGC41812.1"/>
    <property type="molecule type" value="Genomic_DNA"/>
</dbReference>
<dbReference type="AlphaFoldDB" id="A0A8J4M4F3"/>
<dbReference type="InterPro" id="IPR009325">
    <property type="entry name" value="DUF983"/>
</dbReference>
<keyword evidence="1" id="KW-1133">Transmembrane helix</keyword>
<dbReference type="Pfam" id="PF06170">
    <property type="entry name" value="DUF983"/>
    <property type="match status" value="1"/>
</dbReference>
<accession>A0A8J4M4F3</accession>
<reference evidence="2" key="1">
    <citation type="journal article" date="2020" name="mSystems">
        <title>Genome- and Community-Level Interaction Insights into Carbon Utilization and Element Cycling Functions of Hydrothermarchaeota in Hydrothermal Sediment.</title>
        <authorList>
            <person name="Zhou Z."/>
            <person name="Liu Y."/>
            <person name="Xu W."/>
            <person name="Pan J."/>
            <person name="Luo Z.H."/>
            <person name="Li M."/>
        </authorList>
    </citation>
    <scope>NUCLEOTIDE SEQUENCE</scope>
    <source>
        <strain evidence="2">SpSt-997</strain>
    </source>
</reference>
<evidence type="ECO:0000313" key="2">
    <source>
        <dbReference type="EMBL" id="HGC41812.1"/>
    </source>
</evidence>